<protein>
    <recommendedName>
        <fullName evidence="2">7TM GPCR serpentine receptor class x (Srx) domain-containing protein</fullName>
    </recommendedName>
</protein>
<feature type="transmembrane region" description="Helical" evidence="1">
    <location>
        <begin position="83"/>
        <end position="103"/>
    </location>
</feature>
<gene>
    <name evidence="3" type="ORF">QR680_015212</name>
</gene>
<dbReference type="CDD" id="cd00637">
    <property type="entry name" value="7tm_classA_rhodopsin-like"/>
    <property type="match status" value="1"/>
</dbReference>
<feature type="transmembrane region" description="Helical" evidence="1">
    <location>
        <begin position="109"/>
        <end position="133"/>
    </location>
</feature>
<evidence type="ECO:0000259" key="2">
    <source>
        <dbReference type="Pfam" id="PF10328"/>
    </source>
</evidence>
<feature type="transmembrane region" description="Helical" evidence="1">
    <location>
        <begin position="208"/>
        <end position="227"/>
    </location>
</feature>
<evidence type="ECO:0000313" key="4">
    <source>
        <dbReference type="Proteomes" id="UP001175271"/>
    </source>
</evidence>
<name>A0AA39M572_9BILA</name>
<evidence type="ECO:0000256" key="1">
    <source>
        <dbReference type="SAM" id="Phobius"/>
    </source>
</evidence>
<dbReference type="Gene3D" id="1.20.1070.10">
    <property type="entry name" value="Rhodopsin 7-helix transmembrane proteins"/>
    <property type="match status" value="1"/>
</dbReference>
<keyword evidence="1" id="KW-0812">Transmembrane</keyword>
<feature type="transmembrane region" description="Helical" evidence="1">
    <location>
        <begin position="145"/>
        <end position="167"/>
    </location>
</feature>
<feature type="domain" description="7TM GPCR serpentine receptor class x (Srx)" evidence="2">
    <location>
        <begin position="44"/>
        <end position="298"/>
    </location>
</feature>
<comment type="caution">
    <text evidence="3">The sequence shown here is derived from an EMBL/GenBank/DDBJ whole genome shotgun (WGS) entry which is preliminary data.</text>
</comment>
<dbReference type="InterPro" id="IPR019430">
    <property type="entry name" value="7TM_GPCR_serpentine_rcpt_Srx"/>
</dbReference>
<proteinExistence type="predicted"/>
<dbReference type="EMBL" id="JAUCMV010000002">
    <property type="protein sequence ID" value="KAK0421397.1"/>
    <property type="molecule type" value="Genomic_DNA"/>
</dbReference>
<reference evidence="3" key="1">
    <citation type="submission" date="2023-06" db="EMBL/GenBank/DDBJ databases">
        <title>Genomic analysis of the entomopathogenic nematode Steinernema hermaphroditum.</title>
        <authorList>
            <person name="Schwarz E.M."/>
            <person name="Heppert J.K."/>
            <person name="Baniya A."/>
            <person name="Schwartz H.T."/>
            <person name="Tan C.-H."/>
            <person name="Antoshechkin I."/>
            <person name="Sternberg P.W."/>
            <person name="Goodrich-Blair H."/>
            <person name="Dillman A.R."/>
        </authorList>
    </citation>
    <scope>NUCLEOTIDE SEQUENCE</scope>
    <source>
        <strain evidence="3">PS9179</strain>
        <tissue evidence="3">Whole animal</tissue>
    </source>
</reference>
<dbReference type="SUPFAM" id="SSF81321">
    <property type="entry name" value="Family A G protein-coupled receptor-like"/>
    <property type="match status" value="1"/>
</dbReference>
<dbReference type="Proteomes" id="UP001175271">
    <property type="component" value="Unassembled WGS sequence"/>
</dbReference>
<dbReference type="AlphaFoldDB" id="A0AA39M572"/>
<sequence>MLATTGALRAMEGTVSSTLQPPYKQPLVEVAENNAVLLGCLIGVISLLGIIGNGAIISLFVLKTKFIFRCSFGTLTVNRCVSNLLGILVFVPIMVHALISPSAKLNPYVAMYSGTILHICFDVTGFCNVLLALNRIAHQFDLKLLSIFQGISLVATTFGIWIVAAVMGSPTIANPCHFAFNTFYFNWAFNMENTCGQAMSLLATFSDYFLAALLTFFNVVIFTRLAYQSYWKFIGNVPRKDRDFCIQELIIGLIYILSMTSVYIRGHAMVDSWLLFILFKLNYFLVICIDPWVTIIINKLMRDRVADVVRSRKNKVQSVSSINVASIDKYSHQPPLQRWYKRAYKTLKEFLRKILFNIFH</sequence>
<feature type="transmembrane region" description="Helical" evidence="1">
    <location>
        <begin position="272"/>
        <end position="297"/>
    </location>
</feature>
<feature type="transmembrane region" description="Helical" evidence="1">
    <location>
        <begin position="248"/>
        <end position="266"/>
    </location>
</feature>
<evidence type="ECO:0000313" key="3">
    <source>
        <dbReference type="EMBL" id="KAK0421397.1"/>
    </source>
</evidence>
<feature type="transmembrane region" description="Helical" evidence="1">
    <location>
        <begin position="35"/>
        <end position="62"/>
    </location>
</feature>
<dbReference type="Pfam" id="PF10328">
    <property type="entry name" value="7TM_GPCR_Srx"/>
    <property type="match status" value="1"/>
</dbReference>
<keyword evidence="1" id="KW-0472">Membrane</keyword>
<keyword evidence="4" id="KW-1185">Reference proteome</keyword>
<keyword evidence="1" id="KW-1133">Transmembrane helix</keyword>
<dbReference type="PANTHER" id="PTHR23017">
    <property type="entry name" value="SERPENTINE RECEPTOR, CLASS X"/>
    <property type="match status" value="1"/>
</dbReference>
<organism evidence="3 4">
    <name type="scientific">Steinernema hermaphroditum</name>
    <dbReference type="NCBI Taxonomy" id="289476"/>
    <lineage>
        <taxon>Eukaryota</taxon>
        <taxon>Metazoa</taxon>
        <taxon>Ecdysozoa</taxon>
        <taxon>Nematoda</taxon>
        <taxon>Chromadorea</taxon>
        <taxon>Rhabditida</taxon>
        <taxon>Tylenchina</taxon>
        <taxon>Panagrolaimomorpha</taxon>
        <taxon>Strongyloidoidea</taxon>
        <taxon>Steinernematidae</taxon>
        <taxon>Steinernema</taxon>
    </lineage>
</organism>
<accession>A0AA39M572</accession>